<sequence>MHSLSFSMGKCPRAKILLFNFPTMALEDTCSGGNDVYINNLRFTPSSESLMDRRSTMHFIFKSGTKTHKTEYKITPYQYKKFTFFMTSAKTKCVLKEILQRSKTDLTLGIVNSCLTVEFVSEYHEQDFETWTEGCIATTERCFHDIELLLVKGRSDELHHIQRELNKSQPAEDGSLSVFTMKDIDGVFLLSSVDCLISLILDLQKQFQTISFWKPERDEEVKINVLNLTTMQCRLNAIFKGTEKMKTLFQNIKICVNENGTVLGILGNENDTSAATEYLNNFSWMEGVPRDYCQWAEGFQSYLARENVQFFIDRNITNQDGTWVIDMHKKHGNSLVVFGKTEENVKSIQKSLIESVRKYEFSVIDKPVMAEFVNIFKTQAGYLEKLYDGKFLFYIDDVKYPGGLVLTFVFTADVENDTSLKMLLADLHSNKKISLSKRLKQIEWLEQFYRGDLIAAAESKGVILKFQKDTVAVELEGNLTALSELIKIVDVVCMKEEHILLPLKALPEEVVNFLRDYRCSFEYIKAENCRLWTRGKIGIVAISSQSGFDNINAQVRVKVVKEDHSDHDIQWFDESCANVKCPVLEDRDKGGVLLLDSGLKMLFQGVKEMRKVSVAFDMQELSSTQTHLFLKSILDQAVDLPDGLIILLHLLDDAMFQTAAEYLHKFETYLRDGLEQGCQRKQIRVRVIQGKIAELPNEVDVIVNTSSPDLDITRGAVSKSILRAAGDELKKEIAKIPVLKHGSSRVRVEFGDVVETMGHGLKCKRIFHGTLCKWTDDKMKSQDVLQRFVKKCISLADDRKFKTLAFPAIGTGHLQIPPDVVGSCIKRMVEEYSMSHPHTSVEEIIFVIYEMDIGILQKFKDILETNKDVVDKEVPPMLYRFSVFGEMHNIVGAMNLLTGLFREHIITTTKSKEFQNQKKTRAREEKEYKVNTNDRQGNSQLEETQDKKTKNEEINSREDVLKVSTTSGLLEKANQSAADNYDERCLLLRSKNNMTLSENTLGPILKDVACDVVCPFFKDCCALIIFKTTKDSDKFFPMLVNEKFDVQKLPKQEVKDTKAKLGPKVINVLATRKMSSQEFYRRTGGTLCIQTWTVTGNLLVLQHVQKFLKDLVEEFERSTTPKTLTMNLGDYLTGVYF</sequence>
<dbReference type="GO" id="GO:0010629">
    <property type="term" value="P:negative regulation of gene expression"/>
    <property type="evidence" value="ECO:0007669"/>
    <property type="project" value="TreeGrafter"/>
</dbReference>
<organism evidence="8 9">
    <name type="scientific">Magallana gigas</name>
    <name type="common">Pacific oyster</name>
    <name type="synonym">Crassostrea gigas</name>
    <dbReference type="NCBI Taxonomy" id="29159"/>
    <lineage>
        <taxon>Eukaryota</taxon>
        <taxon>Metazoa</taxon>
        <taxon>Spiralia</taxon>
        <taxon>Lophotrochozoa</taxon>
        <taxon>Mollusca</taxon>
        <taxon>Bivalvia</taxon>
        <taxon>Autobranchia</taxon>
        <taxon>Pteriomorphia</taxon>
        <taxon>Ostreida</taxon>
        <taxon>Ostreoidea</taxon>
        <taxon>Ostreidae</taxon>
        <taxon>Magallana</taxon>
    </lineage>
</organism>
<keyword evidence="9" id="KW-1185">Reference proteome</keyword>
<dbReference type="GO" id="GO:0005737">
    <property type="term" value="C:cytoplasm"/>
    <property type="evidence" value="ECO:0007669"/>
    <property type="project" value="TreeGrafter"/>
</dbReference>
<dbReference type="InterPro" id="IPR002589">
    <property type="entry name" value="Macro_dom"/>
</dbReference>
<keyword evidence="4" id="KW-0520">NAD</keyword>
<evidence type="ECO:0000256" key="4">
    <source>
        <dbReference type="ARBA" id="ARBA00023027"/>
    </source>
</evidence>
<evidence type="ECO:0000313" key="9">
    <source>
        <dbReference type="Proteomes" id="UP000005408"/>
    </source>
</evidence>
<dbReference type="Pfam" id="PF01661">
    <property type="entry name" value="Macro"/>
    <property type="match status" value="1"/>
</dbReference>
<dbReference type="Proteomes" id="UP000005408">
    <property type="component" value="Unassembled WGS sequence"/>
</dbReference>
<feature type="region of interest" description="Disordered" evidence="6">
    <location>
        <begin position="912"/>
        <end position="955"/>
    </location>
</feature>
<dbReference type="PROSITE" id="PS51154">
    <property type="entry name" value="MACRO"/>
    <property type="match status" value="1"/>
</dbReference>
<proteinExistence type="predicted"/>
<evidence type="ECO:0000313" key="8">
    <source>
        <dbReference type="EnsemblMetazoa" id="G14014.3:cds"/>
    </source>
</evidence>
<dbReference type="GO" id="GO:0016757">
    <property type="term" value="F:glycosyltransferase activity"/>
    <property type="evidence" value="ECO:0007669"/>
    <property type="project" value="UniProtKB-KW"/>
</dbReference>
<name>A0A8W8IH48_MAGGI</name>
<dbReference type="GO" id="GO:0003714">
    <property type="term" value="F:transcription corepressor activity"/>
    <property type="evidence" value="ECO:0007669"/>
    <property type="project" value="TreeGrafter"/>
</dbReference>
<evidence type="ECO:0000256" key="2">
    <source>
        <dbReference type="ARBA" id="ARBA00022676"/>
    </source>
</evidence>
<dbReference type="GO" id="GO:0005634">
    <property type="term" value="C:nucleus"/>
    <property type="evidence" value="ECO:0007669"/>
    <property type="project" value="UniProtKB-SubCell"/>
</dbReference>
<dbReference type="PANTHER" id="PTHR14453:SF67">
    <property type="entry name" value="POLY [ADP-RIBOSE] POLYMERASE"/>
    <property type="match status" value="1"/>
</dbReference>
<protein>
    <recommendedName>
        <fullName evidence="7">Macro domain-containing protein</fullName>
    </recommendedName>
</protein>
<evidence type="ECO:0000256" key="3">
    <source>
        <dbReference type="ARBA" id="ARBA00022679"/>
    </source>
</evidence>
<accession>A0A8W8IH48</accession>
<keyword evidence="3" id="KW-0808">Transferase</keyword>
<dbReference type="AlphaFoldDB" id="A0A8W8IH48"/>
<evidence type="ECO:0000256" key="1">
    <source>
        <dbReference type="ARBA" id="ARBA00004123"/>
    </source>
</evidence>
<keyword evidence="2" id="KW-0328">Glycosyltransferase</keyword>
<dbReference type="EnsemblMetazoa" id="G14014.3">
    <property type="protein sequence ID" value="G14014.3:cds"/>
    <property type="gene ID" value="G14014"/>
</dbReference>
<reference evidence="8" key="1">
    <citation type="submission" date="2022-08" db="UniProtKB">
        <authorList>
            <consortium name="EnsemblMetazoa"/>
        </authorList>
    </citation>
    <scope>IDENTIFICATION</scope>
    <source>
        <strain evidence="8">05x7-T-G4-1.051#20</strain>
    </source>
</reference>
<dbReference type="InterPro" id="IPR043472">
    <property type="entry name" value="Macro_dom-like"/>
</dbReference>
<evidence type="ECO:0000259" key="7">
    <source>
        <dbReference type="PROSITE" id="PS51154"/>
    </source>
</evidence>
<feature type="compositionally biased region" description="Basic and acidic residues" evidence="6">
    <location>
        <begin position="912"/>
        <end position="929"/>
    </location>
</feature>
<feature type="domain" description="Macro" evidence="7">
    <location>
        <begin position="672"/>
        <end position="864"/>
    </location>
</feature>
<dbReference type="SMART" id="SM00506">
    <property type="entry name" value="A1pp"/>
    <property type="match status" value="1"/>
</dbReference>
<feature type="compositionally biased region" description="Basic and acidic residues" evidence="6">
    <location>
        <begin position="944"/>
        <end position="955"/>
    </location>
</feature>
<feature type="compositionally biased region" description="Polar residues" evidence="6">
    <location>
        <begin position="930"/>
        <end position="942"/>
    </location>
</feature>
<keyword evidence="5" id="KW-0539">Nucleus</keyword>
<dbReference type="SUPFAM" id="SSF52949">
    <property type="entry name" value="Macro domain-like"/>
    <property type="match status" value="1"/>
</dbReference>
<evidence type="ECO:0000256" key="6">
    <source>
        <dbReference type="SAM" id="MobiDB-lite"/>
    </source>
</evidence>
<dbReference type="InterPro" id="IPR052056">
    <property type="entry name" value="Mono-ARTD/PARP"/>
</dbReference>
<dbReference type="Gene3D" id="3.40.220.10">
    <property type="entry name" value="Leucine Aminopeptidase, subunit E, domain 1"/>
    <property type="match status" value="1"/>
</dbReference>
<comment type="subcellular location">
    <subcellularLocation>
        <location evidence="1">Nucleus</location>
    </subcellularLocation>
</comment>
<evidence type="ECO:0000256" key="5">
    <source>
        <dbReference type="ARBA" id="ARBA00023242"/>
    </source>
</evidence>
<dbReference type="PANTHER" id="PTHR14453">
    <property type="entry name" value="PARP/ZINC FINGER CCCH TYPE DOMAIN CONTAINING PROTEIN"/>
    <property type="match status" value="1"/>
</dbReference>